<keyword evidence="2" id="KW-1133">Transmembrane helix</keyword>
<evidence type="ECO:0000313" key="4">
    <source>
        <dbReference type="Proteomes" id="UP001524383"/>
    </source>
</evidence>
<feature type="region of interest" description="Disordered" evidence="1">
    <location>
        <begin position="291"/>
        <end position="322"/>
    </location>
</feature>
<dbReference type="RefSeq" id="WP_255331927.1">
    <property type="nucleotide sequence ID" value="NZ_VOTZ01000004.1"/>
</dbReference>
<accession>A0ABD4TI74</accession>
<dbReference type="Proteomes" id="UP001524383">
    <property type="component" value="Unassembled WGS sequence"/>
</dbReference>
<comment type="caution">
    <text evidence="3">The sequence shown here is derived from an EMBL/GenBank/DDBJ whole genome shotgun (WGS) entry which is preliminary data.</text>
</comment>
<keyword evidence="4" id="KW-1185">Reference proteome</keyword>
<reference evidence="3 4" key="1">
    <citation type="submission" date="2019-08" db="EMBL/GenBank/DDBJ databases">
        <authorList>
            <person name="Chen S.-C."/>
            <person name="Lai M.-C."/>
            <person name="You Y.-T."/>
        </authorList>
    </citation>
    <scope>NUCLEOTIDE SEQUENCE [LARGE SCALE GENOMIC DNA]</scope>
    <source>
        <strain evidence="3 4">P2F9704a</strain>
    </source>
</reference>
<protein>
    <recommendedName>
        <fullName evidence="5">PGF-pre-PGF domain-containing protein</fullName>
    </recommendedName>
</protein>
<evidence type="ECO:0008006" key="5">
    <source>
        <dbReference type="Google" id="ProtNLM"/>
    </source>
</evidence>
<evidence type="ECO:0000256" key="1">
    <source>
        <dbReference type="SAM" id="MobiDB-lite"/>
    </source>
</evidence>
<evidence type="ECO:0000256" key="2">
    <source>
        <dbReference type="SAM" id="Phobius"/>
    </source>
</evidence>
<sequence>MAVPALAEVPQTIPHAFYGSIYTVDGLAAPEGSIVIASVHGKTVGSITVMPAGHYGTDYPGGEKLIVWDAALNPGDPIAFYIDGVKATESTSFESGGVTNLTLTAGDALPKERPEESTTQPVNTNAGQPVTITGDGLSVDLTTNQDFNEESLIFTLFIKPPDNQMIPSSLRSPGRFATLTSTITNDKIEKVIIRFAYGGLDYAGIDESSIRVYWWNGNSWTQLSGGVNTNTKVAWGETTHFSTFAILGSPGKGGGGGGGGGAGISFIDMPTPTITPTPTIPVEETQLPVGETEPADDISGLERDSPYPTQAGIATEKPGTDVPGGEFPLGTAVIIVVIAIVAGAGFMFYHRR</sequence>
<feature type="region of interest" description="Disordered" evidence="1">
    <location>
        <begin position="105"/>
        <end position="130"/>
    </location>
</feature>
<evidence type="ECO:0000313" key="3">
    <source>
        <dbReference type="EMBL" id="MCQ1537992.1"/>
    </source>
</evidence>
<feature type="transmembrane region" description="Helical" evidence="2">
    <location>
        <begin position="327"/>
        <end position="349"/>
    </location>
</feature>
<name>A0ABD4TI74_9EURY</name>
<dbReference type="EMBL" id="VOTZ01000004">
    <property type="protein sequence ID" value="MCQ1537992.1"/>
    <property type="molecule type" value="Genomic_DNA"/>
</dbReference>
<dbReference type="AlphaFoldDB" id="A0ABD4TI74"/>
<keyword evidence="2" id="KW-0472">Membrane</keyword>
<gene>
    <name evidence="3" type="ORF">FTO68_03175</name>
</gene>
<organism evidence="3 4">
    <name type="scientific">Methanocalculus taiwanensis</name>
    <dbReference type="NCBI Taxonomy" id="106207"/>
    <lineage>
        <taxon>Archaea</taxon>
        <taxon>Methanobacteriati</taxon>
        <taxon>Methanobacteriota</taxon>
        <taxon>Stenosarchaea group</taxon>
        <taxon>Methanomicrobia</taxon>
        <taxon>Methanomicrobiales</taxon>
        <taxon>Methanocalculaceae</taxon>
        <taxon>Methanocalculus</taxon>
    </lineage>
</organism>
<proteinExistence type="predicted"/>
<feature type="compositionally biased region" description="Polar residues" evidence="1">
    <location>
        <begin position="117"/>
        <end position="130"/>
    </location>
</feature>
<keyword evidence="2" id="KW-0812">Transmembrane</keyword>